<evidence type="ECO:0000256" key="1">
    <source>
        <dbReference type="ARBA" id="ARBA00004651"/>
    </source>
</evidence>
<feature type="transmembrane region" description="Helical" evidence="22">
    <location>
        <begin position="189"/>
        <end position="205"/>
    </location>
</feature>
<evidence type="ECO:0000256" key="15">
    <source>
        <dbReference type="ARBA" id="ARBA00033270"/>
    </source>
</evidence>
<keyword evidence="10 22" id="KW-1133">Transmembrane helix</keyword>
<feature type="transmembrane region" description="Helical" evidence="22">
    <location>
        <begin position="103"/>
        <end position="123"/>
    </location>
</feature>
<keyword evidence="13" id="KW-0961">Cell wall biogenesis/degradation</keyword>
<sequence>MTVTVEPPLVGGARDGDSLSQRVAGRLNSPLTSYYLVFGATVALTCIGLVMVLSSSSVESIADGASPFTEFWRQAMFAAIGVPAMLVAMRIPVRTWQVLGWPLLLLSFVLQMLTFVPGIGVGAKGNHGWILIAGFTLQPAEVGKFALIVWGATVLVRKRPLMDQPLHALIPVVPGAGVLLLLILGGKDLGTAMVVMAIMAGLLFVAGAPLRIFAAASGVLLLAVLALAQTGNRLDRIGSWLNGCSATSADAMGACFQSVHGQWALASGGWWGVGLGASREKWGLLPEAHNDFIFAIVGEELGLVGTLLVIGLLLTLCLGLARIVLRTDDLFVKIATSGVLIWVVTHSVINIGGVIGLLPIVGMPLPLVSSGGTALITMLGALGMVLGFARRETGAAQALAARVGLVQRSLAVLPVRREGRNR</sequence>
<comment type="similarity">
    <text evidence="16">Belongs to the SEDS family. FtsW subfamily.</text>
</comment>
<evidence type="ECO:0000256" key="12">
    <source>
        <dbReference type="ARBA" id="ARBA00023306"/>
    </source>
</evidence>
<comment type="pathway">
    <text evidence="2">Cell wall biogenesis; peptidoglycan biosynthesis.</text>
</comment>
<dbReference type="PANTHER" id="PTHR30474:SF2">
    <property type="entry name" value="PEPTIDOGLYCAN GLYCOSYLTRANSFERASE FTSW-RELATED"/>
    <property type="match status" value="1"/>
</dbReference>
<evidence type="ECO:0000256" key="7">
    <source>
        <dbReference type="ARBA" id="ARBA00022692"/>
    </source>
</evidence>
<feature type="transmembrane region" description="Helical" evidence="22">
    <location>
        <begin position="71"/>
        <end position="91"/>
    </location>
</feature>
<evidence type="ECO:0000256" key="16">
    <source>
        <dbReference type="ARBA" id="ARBA00038053"/>
    </source>
</evidence>
<evidence type="ECO:0000313" key="24">
    <source>
        <dbReference type="Proteomes" id="UP001501074"/>
    </source>
</evidence>
<evidence type="ECO:0000256" key="17">
    <source>
        <dbReference type="ARBA" id="ARBA00041185"/>
    </source>
</evidence>
<evidence type="ECO:0000256" key="8">
    <source>
        <dbReference type="ARBA" id="ARBA00022960"/>
    </source>
</evidence>
<feature type="transmembrane region" description="Helical" evidence="22">
    <location>
        <begin position="166"/>
        <end position="183"/>
    </location>
</feature>
<evidence type="ECO:0000256" key="20">
    <source>
        <dbReference type="ARBA" id="ARBA00049902"/>
    </source>
</evidence>
<dbReference type="RefSeq" id="WP_231484795.1">
    <property type="nucleotide sequence ID" value="NZ_BAAAZO010000009.1"/>
</dbReference>
<keyword evidence="9" id="KW-0573">Peptidoglycan synthesis</keyword>
<evidence type="ECO:0000256" key="22">
    <source>
        <dbReference type="SAM" id="Phobius"/>
    </source>
</evidence>
<gene>
    <name evidence="23" type="primary">ftsW</name>
    <name evidence="23" type="ORF">GCM10022223_49640</name>
</gene>
<keyword evidence="8" id="KW-0133">Cell shape</keyword>
<keyword evidence="7 22" id="KW-0812">Transmembrane</keyword>
<evidence type="ECO:0000256" key="10">
    <source>
        <dbReference type="ARBA" id="ARBA00022989"/>
    </source>
</evidence>
<evidence type="ECO:0000256" key="9">
    <source>
        <dbReference type="ARBA" id="ARBA00022984"/>
    </source>
</evidence>
<keyword evidence="11 22" id="KW-0472">Membrane</keyword>
<evidence type="ECO:0000256" key="18">
    <source>
        <dbReference type="ARBA" id="ARBA00041418"/>
    </source>
</evidence>
<proteinExistence type="inferred from homology"/>
<feature type="transmembrane region" description="Helical" evidence="22">
    <location>
        <begin position="212"/>
        <end position="231"/>
    </location>
</feature>
<keyword evidence="12" id="KW-0131">Cell cycle</keyword>
<keyword evidence="3" id="KW-1003">Cell membrane</keyword>
<dbReference type="EMBL" id="BAAAZO010000009">
    <property type="protein sequence ID" value="GAA3626447.1"/>
    <property type="molecule type" value="Genomic_DNA"/>
</dbReference>
<feature type="transmembrane region" description="Helical" evidence="22">
    <location>
        <begin position="337"/>
        <end position="361"/>
    </location>
</feature>
<comment type="subcellular location">
    <subcellularLocation>
        <location evidence="1">Cell membrane</location>
        <topology evidence="1">Multi-pass membrane protein</topology>
    </subcellularLocation>
</comment>
<evidence type="ECO:0000256" key="5">
    <source>
        <dbReference type="ARBA" id="ARBA00022676"/>
    </source>
</evidence>
<evidence type="ECO:0000256" key="11">
    <source>
        <dbReference type="ARBA" id="ARBA00023136"/>
    </source>
</evidence>
<comment type="function">
    <text evidence="21">Peptidoglycan polymerase that is essential for cell division.</text>
</comment>
<feature type="transmembrane region" description="Helical" evidence="22">
    <location>
        <begin position="31"/>
        <end position="51"/>
    </location>
</feature>
<evidence type="ECO:0000256" key="4">
    <source>
        <dbReference type="ARBA" id="ARBA00022618"/>
    </source>
</evidence>
<evidence type="ECO:0000256" key="13">
    <source>
        <dbReference type="ARBA" id="ARBA00023316"/>
    </source>
</evidence>
<feature type="transmembrane region" description="Helical" evidence="22">
    <location>
        <begin position="367"/>
        <end position="389"/>
    </location>
</feature>
<dbReference type="PANTHER" id="PTHR30474">
    <property type="entry name" value="CELL CYCLE PROTEIN"/>
    <property type="match status" value="1"/>
</dbReference>
<evidence type="ECO:0000256" key="14">
    <source>
        <dbReference type="ARBA" id="ARBA00032370"/>
    </source>
</evidence>
<accession>A0ABP7A7D3</accession>
<evidence type="ECO:0000256" key="3">
    <source>
        <dbReference type="ARBA" id="ARBA00022475"/>
    </source>
</evidence>
<evidence type="ECO:0000256" key="21">
    <source>
        <dbReference type="ARBA" id="ARBA00049966"/>
    </source>
</evidence>
<dbReference type="InterPro" id="IPR018365">
    <property type="entry name" value="Cell_cycle_FtsW-rel_CS"/>
</dbReference>
<keyword evidence="4" id="KW-0132">Cell division</keyword>
<comment type="catalytic activity">
    <reaction evidence="20">
        <text>[GlcNAc-(1-&gt;4)-Mur2Ac(oyl-L-Ala-gamma-D-Glu-L-Lys-D-Ala-D-Ala)](n)-di-trans,octa-cis-undecaprenyl diphosphate + beta-D-GlcNAc-(1-&gt;4)-Mur2Ac(oyl-L-Ala-gamma-D-Glu-L-Lys-D-Ala-D-Ala)-di-trans,octa-cis-undecaprenyl diphosphate = [GlcNAc-(1-&gt;4)-Mur2Ac(oyl-L-Ala-gamma-D-Glu-L-Lys-D-Ala-D-Ala)](n+1)-di-trans,octa-cis-undecaprenyl diphosphate + di-trans,octa-cis-undecaprenyl diphosphate + H(+)</text>
        <dbReference type="Rhea" id="RHEA:23708"/>
        <dbReference type="Rhea" id="RHEA-COMP:9602"/>
        <dbReference type="Rhea" id="RHEA-COMP:9603"/>
        <dbReference type="ChEBI" id="CHEBI:15378"/>
        <dbReference type="ChEBI" id="CHEBI:58405"/>
        <dbReference type="ChEBI" id="CHEBI:60033"/>
        <dbReference type="ChEBI" id="CHEBI:78435"/>
        <dbReference type="EC" id="2.4.99.28"/>
    </reaction>
</comment>
<evidence type="ECO:0000313" key="23">
    <source>
        <dbReference type="EMBL" id="GAA3626447.1"/>
    </source>
</evidence>
<dbReference type="InterPro" id="IPR001182">
    <property type="entry name" value="FtsW/RodA"/>
</dbReference>
<feature type="transmembrane region" description="Helical" evidence="22">
    <location>
        <begin position="301"/>
        <end position="325"/>
    </location>
</feature>
<dbReference type="Proteomes" id="UP001501074">
    <property type="component" value="Unassembled WGS sequence"/>
</dbReference>
<keyword evidence="24" id="KW-1185">Reference proteome</keyword>
<protein>
    <recommendedName>
        <fullName evidence="17">Probable peptidoglycan glycosyltransferase FtsW</fullName>
        <ecNumber evidence="19">2.4.99.28</ecNumber>
    </recommendedName>
    <alternativeName>
        <fullName evidence="18">Cell division protein FtsW</fullName>
    </alternativeName>
    <alternativeName>
        <fullName evidence="15">Cell wall polymerase</fullName>
    </alternativeName>
    <alternativeName>
        <fullName evidence="14">Peptidoglycan polymerase</fullName>
    </alternativeName>
</protein>
<evidence type="ECO:0000256" key="6">
    <source>
        <dbReference type="ARBA" id="ARBA00022679"/>
    </source>
</evidence>
<evidence type="ECO:0000256" key="19">
    <source>
        <dbReference type="ARBA" id="ARBA00044770"/>
    </source>
</evidence>
<keyword evidence="5" id="KW-0328">Glycosyltransferase</keyword>
<dbReference type="EC" id="2.4.99.28" evidence="19"/>
<dbReference type="NCBIfam" id="TIGR02614">
    <property type="entry name" value="ftsW"/>
    <property type="match status" value="1"/>
</dbReference>
<organism evidence="23 24">
    <name type="scientific">Kineosporia mesophila</name>
    <dbReference type="NCBI Taxonomy" id="566012"/>
    <lineage>
        <taxon>Bacteria</taxon>
        <taxon>Bacillati</taxon>
        <taxon>Actinomycetota</taxon>
        <taxon>Actinomycetes</taxon>
        <taxon>Kineosporiales</taxon>
        <taxon>Kineosporiaceae</taxon>
        <taxon>Kineosporia</taxon>
    </lineage>
</organism>
<dbReference type="Pfam" id="PF01098">
    <property type="entry name" value="FTSW_RODA_SPOVE"/>
    <property type="match status" value="1"/>
</dbReference>
<name>A0ABP7A7D3_9ACTN</name>
<dbReference type="PROSITE" id="PS00428">
    <property type="entry name" value="FTSW_RODA_SPOVE"/>
    <property type="match status" value="1"/>
</dbReference>
<keyword evidence="6" id="KW-0808">Transferase</keyword>
<reference evidence="24" key="1">
    <citation type="journal article" date="2019" name="Int. J. Syst. Evol. Microbiol.">
        <title>The Global Catalogue of Microorganisms (GCM) 10K type strain sequencing project: providing services to taxonomists for standard genome sequencing and annotation.</title>
        <authorList>
            <consortium name="The Broad Institute Genomics Platform"/>
            <consortium name="The Broad Institute Genome Sequencing Center for Infectious Disease"/>
            <person name="Wu L."/>
            <person name="Ma J."/>
        </authorList>
    </citation>
    <scope>NUCLEOTIDE SEQUENCE [LARGE SCALE GENOMIC DNA]</scope>
    <source>
        <strain evidence="24">JCM 16902</strain>
    </source>
</reference>
<evidence type="ECO:0000256" key="2">
    <source>
        <dbReference type="ARBA" id="ARBA00004752"/>
    </source>
</evidence>
<dbReference type="InterPro" id="IPR013437">
    <property type="entry name" value="FtsW"/>
</dbReference>
<comment type="caution">
    <text evidence="23">The sequence shown here is derived from an EMBL/GenBank/DDBJ whole genome shotgun (WGS) entry which is preliminary data.</text>
</comment>
<feature type="transmembrane region" description="Helical" evidence="22">
    <location>
        <begin position="129"/>
        <end position="154"/>
    </location>
</feature>